<evidence type="ECO:0000256" key="2">
    <source>
        <dbReference type="ARBA" id="ARBA00022694"/>
    </source>
</evidence>
<name>A0A3R6YWS3_9STRA</name>
<sequence>MATTSPAPAEPAADDGRPRKRNKRDKSYGSYLPLGSALRTYCATVSYDGSGFIGFQLQDLQDANKSNGAAAARTVQRVLEDALKRTTGETIRLRFASRTDKGVHAVGQVIAFASAVAVDDDSNDDTSVFLRAINNRLPDDVVITAMTRRVPADFEPRRQNKAKCYIYRLRHGATRLPLQRHQVWQMAKPLNVDAMVEAAGFLQSDEAQDFRMFTPSKALDEATSTWCTVTKVHLHTDADQILHVQVVGNRFLYKMVRTIVGVLVDVGLGKLTPQQVRDMVTHPTDRTLVAGAPPHGLVLQWIQLEECFEQS</sequence>
<dbReference type="VEuPathDB" id="FungiDB:H310_13270"/>
<keyword evidence="3 6" id="KW-0413">Isomerase</keyword>
<dbReference type="GO" id="GO:0031119">
    <property type="term" value="P:tRNA pseudouridine synthesis"/>
    <property type="evidence" value="ECO:0007669"/>
    <property type="project" value="TreeGrafter"/>
</dbReference>
<feature type="binding site" evidence="5">
    <location>
        <position position="165"/>
    </location>
    <ligand>
        <name>substrate</name>
    </ligand>
</feature>
<dbReference type="InterPro" id="IPR001406">
    <property type="entry name" value="PsdUridine_synth_TruA"/>
</dbReference>
<dbReference type="PANTHER" id="PTHR11142">
    <property type="entry name" value="PSEUDOURIDYLATE SYNTHASE"/>
    <property type="match status" value="1"/>
</dbReference>
<proteinExistence type="inferred from homology"/>
<evidence type="ECO:0000256" key="1">
    <source>
        <dbReference type="ARBA" id="ARBA00009375"/>
    </source>
</evidence>
<comment type="similarity">
    <text evidence="1 6">Belongs to the tRNA pseudouridine synthase TruA family.</text>
</comment>
<dbReference type="InterPro" id="IPR020103">
    <property type="entry name" value="PsdUridine_synth_cat_dom_sf"/>
</dbReference>
<dbReference type="GO" id="GO:0160147">
    <property type="term" value="F:tRNA pseudouridine(38-40) synthase activity"/>
    <property type="evidence" value="ECO:0007669"/>
    <property type="project" value="UniProtKB-EC"/>
</dbReference>
<feature type="compositionally biased region" description="Low complexity" evidence="7">
    <location>
        <begin position="1"/>
        <end position="11"/>
    </location>
</feature>
<feature type="domain" description="Pseudouridine synthase I TruA alpha/beta" evidence="8">
    <location>
        <begin position="208"/>
        <end position="299"/>
    </location>
</feature>
<evidence type="ECO:0000256" key="7">
    <source>
        <dbReference type="SAM" id="MobiDB-lite"/>
    </source>
</evidence>
<keyword evidence="2 6" id="KW-0819">tRNA processing</keyword>
<accession>A0A3R6YWS3</accession>
<dbReference type="Gene3D" id="3.30.70.660">
    <property type="entry name" value="Pseudouridine synthase I, catalytic domain, C-terminal subdomain"/>
    <property type="match status" value="1"/>
</dbReference>
<gene>
    <name evidence="9" type="ORF">DYB32_006366</name>
</gene>
<dbReference type="Proteomes" id="UP000285060">
    <property type="component" value="Unassembled WGS sequence"/>
</dbReference>
<dbReference type="Pfam" id="PF01416">
    <property type="entry name" value="PseudoU_synth_1"/>
    <property type="match status" value="2"/>
</dbReference>
<evidence type="ECO:0000256" key="4">
    <source>
        <dbReference type="PIRSR" id="PIRSR001430-1"/>
    </source>
</evidence>
<organism evidence="9 10">
    <name type="scientific">Aphanomyces invadans</name>
    <dbReference type="NCBI Taxonomy" id="157072"/>
    <lineage>
        <taxon>Eukaryota</taxon>
        <taxon>Sar</taxon>
        <taxon>Stramenopiles</taxon>
        <taxon>Oomycota</taxon>
        <taxon>Saprolegniomycetes</taxon>
        <taxon>Saprolegniales</taxon>
        <taxon>Verrucalvaceae</taxon>
        <taxon>Aphanomyces</taxon>
    </lineage>
</organism>
<evidence type="ECO:0000256" key="5">
    <source>
        <dbReference type="PIRSR" id="PIRSR001430-2"/>
    </source>
</evidence>
<protein>
    <recommendedName>
        <fullName evidence="6">tRNA pseudouridine synthase</fullName>
        <ecNumber evidence="6">5.4.99.12</ecNumber>
    </recommendedName>
</protein>
<dbReference type="HAMAP" id="MF_00171">
    <property type="entry name" value="TruA"/>
    <property type="match status" value="1"/>
</dbReference>
<evidence type="ECO:0000313" key="9">
    <source>
        <dbReference type="EMBL" id="RHY27982.1"/>
    </source>
</evidence>
<dbReference type="PIRSF" id="PIRSF001430">
    <property type="entry name" value="tRNA_psdUrid_synth"/>
    <property type="match status" value="1"/>
</dbReference>
<evidence type="ECO:0000256" key="6">
    <source>
        <dbReference type="RuleBase" id="RU003792"/>
    </source>
</evidence>
<evidence type="ECO:0000313" key="10">
    <source>
        <dbReference type="Proteomes" id="UP000285060"/>
    </source>
</evidence>
<dbReference type="SUPFAM" id="SSF55120">
    <property type="entry name" value="Pseudouridine synthase"/>
    <property type="match status" value="1"/>
</dbReference>
<feature type="active site" description="Nucleophile" evidence="4">
    <location>
        <position position="100"/>
    </location>
</feature>
<dbReference type="EC" id="5.4.99.12" evidence="6"/>
<dbReference type="AlphaFoldDB" id="A0A3R6YWS3"/>
<comment type="caution">
    <text evidence="9">The sequence shown here is derived from an EMBL/GenBank/DDBJ whole genome shotgun (WGS) entry which is preliminary data.</text>
</comment>
<evidence type="ECO:0000256" key="3">
    <source>
        <dbReference type="ARBA" id="ARBA00023235"/>
    </source>
</evidence>
<feature type="domain" description="Pseudouridine synthase I TruA alpha/beta" evidence="8">
    <location>
        <begin position="43"/>
        <end position="144"/>
    </location>
</feature>
<dbReference type="GO" id="GO:0003723">
    <property type="term" value="F:RNA binding"/>
    <property type="evidence" value="ECO:0007669"/>
    <property type="project" value="InterPro"/>
</dbReference>
<reference evidence="9 10" key="1">
    <citation type="submission" date="2018-08" db="EMBL/GenBank/DDBJ databases">
        <title>Aphanomyces genome sequencing and annotation.</title>
        <authorList>
            <person name="Minardi D."/>
            <person name="Oidtmann B."/>
            <person name="Van Der Giezen M."/>
            <person name="Studholme D.J."/>
        </authorList>
    </citation>
    <scope>NUCLEOTIDE SEQUENCE [LARGE SCALE GENOMIC DNA]</scope>
    <source>
        <strain evidence="9 10">NJM0002</strain>
    </source>
</reference>
<dbReference type="Gene3D" id="3.30.70.580">
    <property type="entry name" value="Pseudouridine synthase I, catalytic domain, N-terminal subdomain"/>
    <property type="match status" value="1"/>
</dbReference>
<dbReference type="PANTHER" id="PTHR11142:SF0">
    <property type="entry name" value="TRNA PSEUDOURIDINE SYNTHASE-LIKE 1"/>
    <property type="match status" value="1"/>
</dbReference>
<keyword evidence="10" id="KW-1185">Reference proteome</keyword>
<dbReference type="InterPro" id="IPR020094">
    <property type="entry name" value="TruA/RsuA/RluB/E/F_N"/>
</dbReference>
<dbReference type="CDD" id="cd02570">
    <property type="entry name" value="PseudoU_synth_EcTruA"/>
    <property type="match status" value="1"/>
</dbReference>
<comment type="catalytic activity">
    <reaction evidence="6">
        <text>uridine(38/39/40) in tRNA = pseudouridine(38/39/40) in tRNA</text>
        <dbReference type="Rhea" id="RHEA:22376"/>
        <dbReference type="Rhea" id="RHEA-COMP:10085"/>
        <dbReference type="Rhea" id="RHEA-COMP:10087"/>
        <dbReference type="ChEBI" id="CHEBI:65314"/>
        <dbReference type="ChEBI" id="CHEBI:65315"/>
        <dbReference type="EC" id="5.4.99.12"/>
    </reaction>
</comment>
<evidence type="ECO:0000259" key="8">
    <source>
        <dbReference type="Pfam" id="PF01416"/>
    </source>
</evidence>
<dbReference type="EMBL" id="QUSY01000667">
    <property type="protein sequence ID" value="RHY27982.1"/>
    <property type="molecule type" value="Genomic_DNA"/>
</dbReference>
<feature type="region of interest" description="Disordered" evidence="7">
    <location>
        <begin position="1"/>
        <end position="28"/>
    </location>
</feature>
<dbReference type="InterPro" id="IPR020097">
    <property type="entry name" value="PsdUridine_synth_TruA_a/b_dom"/>
</dbReference>
<dbReference type="InterPro" id="IPR020095">
    <property type="entry name" value="PsdUridine_synth_TruA_C"/>
</dbReference>